<gene>
    <name evidence="1" type="ORF">ACFOZ7_18030</name>
</gene>
<dbReference type="RefSeq" id="WP_246966558.1">
    <property type="nucleotide sequence ID" value="NZ_CP095397.1"/>
</dbReference>
<name>A0ABD5P3B1_9EURY</name>
<proteinExistence type="predicted"/>
<dbReference type="InterPro" id="IPR036390">
    <property type="entry name" value="WH_DNA-bd_sf"/>
</dbReference>
<evidence type="ECO:0008006" key="3">
    <source>
        <dbReference type="Google" id="ProtNLM"/>
    </source>
</evidence>
<sequence length="145" mass="16206">MKTVRDDDGRQYLLLKRSSNASLVRDPSTGNECYISNDRLEPVDECSPLEMAATGIDESLRKLVRGVHDDRTLGFLLELDDRGPTSVRVLADRYDFCESDLHGRLAELTAAGLIEEADVAGERGYRVTDDCRMALEVVRNATRDD</sequence>
<reference evidence="1 2" key="1">
    <citation type="journal article" date="2014" name="Int. J. Syst. Evol. Microbiol.">
        <title>Complete genome sequence of Corynebacterium casei LMG S-19264T (=DSM 44701T), isolated from a smear-ripened cheese.</title>
        <authorList>
            <consortium name="US DOE Joint Genome Institute (JGI-PGF)"/>
            <person name="Walter F."/>
            <person name="Albersmeier A."/>
            <person name="Kalinowski J."/>
            <person name="Ruckert C."/>
        </authorList>
    </citation>
    <scope>NUCLEOTIDE SEQUENCE [LARGE SCALE GENOMIC DNA]</scope>
    <source>
        <strain evidence="1 2">IBRC-M 10912</strain>
    </source>
</reference>
<protein>
    <recommendedName>
        <fullName evidence="3">MarR family transcriptional regulator</fullName>
    </recommendedName>
</protein>
<comment type="caution">
    <text evidence="1">The sequence shown here is derived from an EMBL/GenBank/DDBJ whole genome shotgun (WGS) entry which is preliminary data.</text>
</comment>
<accession>A0ABD5P3B1</accession>
<dbReference type="GeneID" id="71854482"/>
<evidence type="ECO:0000313" key="1">
    <source>
        <dbReference type="EMBL" id="MFC4248800.1"/>
    </source>
</evidence>
<dbReference type="EMBL" id="JBHSDJ010000128">
    <property type="protein sequence ID" value="MFC4248800.1"/>
    <property type="molecule type" value="Genomic_DNA"/>
</dbReference>
<dbReference type="Proteomes" id="UP001595821">
    <property type="component" value="Unassembled WGS sequence"/>
</dbReference>
<organism evidence="1 2">
    <name type="scientific">Natribaculum luteum</name>
    <dbReference type="NCBI Taxonomy" id="1586232"/>
    <lineage>
        <taxon>Archaea</taxon>
        <taxon>Methanobacteriati</taxon>
        <taxon>Methanobacteriota</taxon>
        <taxon>Stenosarchaea group</taxon>
        <taxon>Halobacteria</taxon>
        <taxon>Halobacteriales</taxon>
        <taxon>Natrialbaceae</taxon>
        <taxon>Natribaculum</taxon>
    </lineage>
</organism>
<dbReference type="AlphaFoldDB" id="A0ABD5P3B1"/>
<dbReference type="InterPro" id="IPR055770">
    <property type="entry name" value="DUF7346"/>
</dbReference>
<dbReference type="Pfam" id="PF24037">
    <property type="entry name" value="DUF7346"/>
    <property type="match status" value="1"/>
</dbReference>
<dbReference type="SUPFAM" id="SSF46785">
    <property type="entry name" value="Winged helix' DNA-binding domain"/>
    <property type="match status" value="1"/>
</dbReference>
<evidence type="ECO:0000313" key="2">
    <source>
        <dbReference type="Proteomes" id="UP001595821"/>
    </source>
</evidence>